<keyword evidence="2" id="KW-1185">Reference proteome</keyword>
<sequence>MLAAALARAASSRARCAAIGRSPGKSSGGAAESWGMDRGAYAVLAQGSRERTTAITTPEKNSDNVGAGVTMEAETTSSRRRKSQDPR</sequence>
<proteinExistence type="predicted"/>
<dbReference type="EMBL" id="JAPHNI010001481">
    <property type="protein sequence ID" value="KAJ8105490.1"/>
    <property type="molecule type" value="Genomic_DNA"/>
</dbReference>
<gene>
    <name evidence="1" type="ORF">OPT61_g10145</name>
</gene>
<protein>
    <submittedName>
        <fullName evidence="1">Uncharacterized protein</fullName>
    </submittedName>
</protein>
<dbReference type="Proteomes" id="UP001153331">
    <property type="component" value="Unassembled WGS sequence"/>
</dbReference>
<comment type="caution">
    <text evidence="1">The sequence shown here is derived from an EMBL/GenBank/DDBJ whole genome shotgun (WGS) entry which is preliminary data.</text>
</comment>
<organism evidence="1 2">
    <name type="scientific">Boeremia exigua</name>
    <dbReference type="NCBI Taxonomy" id="749465"/>
    <lineage>
        <taxon>Eukaryota</taxon>
        <taxon>Fungi</taxon>
        <taxon>Dikarya</taxon>
        <taxon>Ascomycota</taxon>
        <taxon>Pezizomycotina</taxon>
        <taxon>Dothideomycetes</taxon>
        <taxon>Pleosporomycetidae</taxon>
        <taxon>Pleosporales</taxon>
        <taxon>Pleosporineae</taxon>
        <taxon>Didymellaceae</taxon>
        <taxon>Boeremia</taxon>
    </lineage>
</organism>
<evidence type="ECO:0000313" key="1">
    <source>
        <dbReference type="EMBL" id="KAJ8105490.1"/>
    </source>
</evidence>
<accession>A0ACC2HR53</accession>
<evidence type="ECO:0000313" key="2">
    <source>
        <dbReference type="Proteomes" id="UP001153331"/>
    </source>
</evidence>
<name>A0ACC2HR53_9PLEO</name>
<reference evidence="1" key="1">
    <citation type="submission" date="2022-11" db="EMBL/GenBank/DDBJ databases">
        <title>Genome Sequence of Boeremia exigua.</title>
        <authorList>
            <person name="Buettner E."/>
        </authorList>
    </citation>
    <scope>NUCLEOTIDE SEQUENCE</scope>
    <source>
        <strain evidence="1">CU02</strain>
    </source>
</reference>